<dbReference type="OrthoDB" id="3366823at2759"/>
<dbReference type="GO" id="GO:0016705">
    <property type="term" value="F:oxidoreductase activity, acting on paired donors, with incorporation or reduction of molecular oxygen"/>
    <property type="evidence" value="ECO:0007669"/>
    <property type="project" value="InterPro"/>
</dbReference>
<dbReference type="GO" id="GO:0020037">
    <property type="term" value="F:heme binding"/>
    <property type="evidence" value="ECO:0007669"/>
    <property type="project" value="InterPro"/>
</dbReference>
<dbReference type="InterPro" id="IPR001128">
    <property type="entry name" value="Cyt_P450"/>
</dbReference>
<evidence type="ECO:0000313" key="5">
    <source>
        <dbReference type="EMBL" id="OCK73023.1"/>
    </source>
</evidence>
<keyword evidence="6" id="KW-1185">Reference proteome</keyword>
<dbReference type="Gene3D" id="1.10.630.10">
    <property type="entry name" value="Cytochrome P450"/>
    <property type="match status" value="1"/>
</dbReference>
<protein>
    <submittedName>
        <fullName evidence="5">Cytochrome P450</fullName>
    </submittedName>
</protein>
<dbReference type="PANTHER" id="PTHR24304">
    <property type="entry name" value="CYTOCHROME P450 FAMILY 7"/>
    <property type="match status" value="1"/>
</dbReference>
<dbReference type="GO" id="GO:0008395">
    <property type="term" value="F:steroid hydroxylase activity"/>
    <property type="evidence" value="ECO:0007669"/>
    <property type="project" value="TreeGrafter"/>
</dbReference>
<dbReference type="InterPro" id="IPR036396">
    <property type="entry name" value="Cyt_P450_sf"/>
</dbReference>
<comment type="similarity">
    <text evidence="1">Belongs to the cytochrome P450 family.</text>
</comment>
<evidence type="ECO:0000256" key="1">
    <source>
        <dbReference type="ARBA" id="ARBA00010617"/>
    </source>
</evidence>
<dbReference type="SUPFAM" id="SSF48264">
    <property type="entry name" value="Cytochrome P450"/>
    <property type="match status" value="1"/>
</dbReference>
<evidence type="ECO:0000256" key="2">
    <source>
        <dbReference type="ARBA" id="ARBA00022617"/>
    </source>
</evidence>
<reference evidence="5 6" key="1">
    <citation type="journal article" date="2016" name="Nat. Commun.">
        <title>Ectomycorrhizal ecology is imprinted in the genome of the dominant symbiotic fungus Cenococcum geophilum.</title>
        <authorList>
            <consortium name="DOE Joint Genome Institute"/>
            <person name="Peter M."/>
            <person name="Kohler A."/>
            <person name="Ohm R.A."/>
            <person name="Kuo A."/>
            <person name="Krutzmann J."/>
            <person name="Morin E."/>
            <person name="Arend M."/>
            <person name="Barry K.W."/>
            <person name="Binder M."/>
            <person name="Choi C."/>
            <person name="Clum A."/>
            <person name="Copeland A."/>
            <person name="Grisel N."/>
            <person name="Haridas S."/>
            <person name="Kipfer T."/>
            <person name="LaButti K."/>
            <person name="Lindquist E."/>
            <person name="Lipzen A."/>
            <person name="Maire R."/>
            <person name="Meier B."/>
            <person name="Mihaltcheva S."/>
            <person name="Molinier V."/>
            <person name="Murat C."/>
            <person name="Poggeler S."/>
            <person name="Quandt C.A."/>
            <person name="Sperisen C."/>
            <person name="Tritt A."/>
            <person name="Tisserant E."/>
            <person name="Crous P.W."/>
            <person name="Henrissat B."/>
            <person name="Nehls U."/>
            <person name="Egli S."/>
            <person name="Spatafora J.W."/>
            <person name="Grigoriev I.V."/>
            <person name="Martin F.M."/>
        </authorList>
    </citation>
    <scope>NUCLEOTIDE SEQUENCE [LARGE SCALE GENOMIC DNA]</scope>
    <source>
        <strain evidence="5 6">CBS 459.81</strain>
    </source>
</reference>
<dbReference type="Proteomes" id="UP000250266">
    <property type="component" value="Unassembled WGS sequence"/>
</dbReference>
<dbReference type="Pfam" id="PF00067">
    <property type="entry name" value="p450"/>
    <property type="match status" value="1"/>
</dbReference>
<evidence type="ECO:0000313" key="6">
    <source>
        <dbReference type="Proteomes" id="UP000250266"/>
    </source>
</evidence>
<keyword evidence="4" id="KW-0408">Iron</keyword>
<keyword evidence="3" id="KW-0479">Metal-binding</keyword>
<accession>A0A8E2J880</accession>
<dbReference type="InterPro" id="IPR050529">
    <property type="entry name" value="CYP450_sterol_14alpha_dmase"/>
</dbReference>
<evidence type="ECO:0000256" key="3">
    <source>
        <dbReference type="ARBA" id="ARBA00022723"/>
    </source>
</evidence>
<organism evidence="5 6">
    <name type="scientific">Lepidopterella palustris CBS 459.81</name>
    <dbReference type="NCBI Taxonomy" id="1314670"/>
    <lineage>
        <taxon>Eukaryota</taxon>
        <taxon>Fungi</taxon>
        <taxon>Dikarya</taxon>
        <taxon>Ascomycota</taxon>
        <taxon>Pezizomycotina</taxon>
        <taxon>Dothideomycetes</taxon>
        <taxon>Pleosporomycetidae</taxon>
        <taxon>Mytilinidiales</taxon>
        <taxon>Argynnaceae</taxon>
        <taxon>Lepidopterella</taxon>
    </lineage>
</organism>
<evidence type="ECO:0000256" key="4">
    <source>
        <dbReference type="ARBA" id="ARBA00023004"/>
    </source>
</evidence>
<dbReference type="AlphaFoldDB" id="A0A8E2J880"/>
<name>A0A8E2J880_9PEZI</name>
<proteinExistence type="inferred from homology"/>
<keyword evidence="2" id="KW-0349">Heme</keyword>
<sequence length="233" mass="27033">MPSLVGSLNEAMVGPILESVNPTFTDDFIEFYPYAHPLMKGIAQLFMPRATALRESLMRDFRTWHSVARAGFKETDVEEDNTDRWWGLLAIRERQRLFTQVDGWDYDALASLDFGLLWGANLNSHPASVWMVIEIFKDPELLVRVRDELENMTTTPDERTTWMEELGNIPLMQSIYAEVLRLRTGVQTVYRDNRADIHINEWRFPKKSLIIVPTVEAPTDETYWNTRNGKGHV</sequence>
<gene>
    <name evidence="5" type="ORF">K432DRAFT_450695</name>
</gene>
<dbReference type="GO" id="GO:0005506">
    <property type="term" value="F:iron ion binding"/>
    <property type="evidence" value="ECO:0007669"/>
    <property type="project" value="InterPro"/>
</dbReference>
<dbReference type="PANTHER" id="PTHR24304:SF2">
    <property type="entry name" value="24-HYDROXYCHOLESTEROL 7-ALPHA-HYDROXYLASE"/>
    <property type="match status" value="1"/>
</dbReference>
<dbReference type="EMBL" id="KV746047">
    <property type="protein sequence ID" value="OCK73023.1"/>
    <property type="molecule type" value="Genomic_DNA"/>
</dbReference>